<feature type="compositionally biased region" description="Polar residues" evidence="1">
    <location>
        <begin position="46"/>
        <end position="55"/>
    </location>
</feature>
<evidence type="ECO:0000313" key="3">
    <source>
        <dbReference type="Proteomes" id="UP001497392"/>
    </source>
</evidence>
<feature type="region of interest" description="Disordered" evidence="1">
    <location>
        <begin position="306"/>
        <end position="327"/>
    </location>
</feature>
<dbReference type="Proteomes" id="UP001497392">
    <property type="component" value="Unassembled WGS sequence"/>
</dbReference>
<evidence type="ECO:0000256" key="1">
    <source>
        <dbReference type="SAM" id="MobiDB-lite"/>
    </source>
</evidence>
<protein>
    <submittedName>
        <fullName evidence="2">G4178 protein</fullName>
    </submittedName>
</protein>
<dbReference type="EMBL" id="CAXHTA020000006">
    <property type="protein sequence ID" value="CAL5221909.1"/>
    <property type="molecule type" value="Genomic_DNA"/>
</dbReference>
<gene>
    <name evidence="2" type="primary">g4178</name>
    <name evidence="2" type="ORF">VP750_LOCUS3568</name>
</gene>
<feature type="compositionally biased region" description="Basic and acidic residues" evidence="1">
    <location>
        <begin position="58"/>
        <end position="68"/>
    </location>
</feature>
<accession>A0ABP1FS09</accession>
<sequence length="361" mass="39324">MQGGDGGEELPKGTSLQWLVDEILTKNALHEGGKPSRAGYGDEITEGQSSSSTLTLHVECKGSGERGKGIQASNTAYARDRTPRLPSSASSQPLSAVARHYANMYFDAYWKRTLDGAPCRYTDTECWHPGVQAAVVSTMTQLRQQGTYVDAASILAFMQDKAVRQYGEVKNGHKFKRPPSKKCVARYRAIAAAWLQTYSQHQIEGTLPADMHAILCSGDALLGPFWKTYPGLNQPLRSQSAQLAPQAISSPELLPVVVSPFLAEQGRAFEEPFRCPEELELLSSPEASGELDEPWLASMVADLLTPGGELPNSTSDPQGTCAALPDLDPKSNFDLMSGFDSFPLQQPCQPRKRKRCFSAVD</sequence>
<feature type="region of interest" description="Disordered" evidence="1">
    <location>
        <begin position="30"/>
        <end position="93"/>
    </location>
</feature>
<organism evidence="2 3">
    <name type="scientific">Coccomyxa viridis</name>
    <dbReference type="NCBI Taxonomy" id="1274662"/>
    <lineage>
        <taxon>Eukaryota</taxon>
        <taxon>Viridiplantae</taxon>
        <taxon>Chlorophyta</taxon>
        <taxon>core chlorophytes</taxon>
        <taxon>Trebouxiophyceae</taxon>
        <taxon>Trebouxiophyceae incertae sedis</taxon>
        <taxon>Coccomyxaceae</taxon>
        <taxon>Coccomyxa</taxon>
    </lineage>
</organism>
<keyword evidence="3" id="KW-1185">Reference proteome</keyword>
<proteinExistence type="predicted"/>
<name>A0ABP1FS09_9CHLO</name>
<evidence type="ECO:0000313" key="2">
    <source>
        <dbReference type="EMBL" id="CAL5221909.1"/>
    </source>
</evidence>
<reference evidence="2 3" key="1">
    <citation type="submission" date="2024-06" db="EMBL/GenBank/DDBJ databases">
        <authorList>
            <person name="Kraege A."/>
            <person name="Thomma B."/>
        </authorList>
    </citation>
    <scope>NUCLEOTIDE SEQUENCE [LARGE SCALE GENOMIC DNA]</scope>
</reference>
<comment type="caution">
    <text evidence="2">The sequence shown here is derived from an EMBL/GenBank/DDBJ whole genome shotgun (WGS) entry which is preliminary data.</text>
</comment>